<dbReference type="SUPFAM" id="SSF53335">
    <property type="entry name" value="S-adenosyl-L-methionine-dependent methyltransferases"/>
    <property type="match status" value="1"/>
</dbReference>
<accession>A0A212KFK2</accession>
<dbReference type="Gene3D" id="3.40.50.150">
    <property type="entry name" value="Vaccinia Virus protein VP39"/>
    <property type="match status" value="1"/>
</dbReference>
<reference evidence="2" key="1">
    <citation type="submission" date="2016-04" db="EMBL/GenBank/DDBJ databases">
        <authorList>
            <person name="Evans L.H."/>
            <person name="Alamgir A."/>
            <person name="Owens N."/>
            <person name="Weber N.D."/>
            <person name="Virtaneva K."/>
            <person name="Barbian K."/>
            <person name="Babar A."/>
            <person name="Rosenke K."/>
        </authorList>
    </citation>
    <scope>NUCLEOTIDE SEQUENCE</scope>
    <source>
        <strain evidence="2">86</strain>
    </source>
</reference>
<protein>
    <submittedName>
        <fullName evidence="2">Uncharacterized protein</fullName>
    </submittedName>
</protein>
<feature type="region of interest" description="Disordered" evidence="1">
    <location>
        <begin position="250"/>
        <end position="281"/>
    </location>
</feature>
<gene>
    <name evidence="2" type="ORF">KL86DPRO_60162</name>
</gene>
<dbReference type="AlphaFoldDB" id="A0A212KFK2"/>
<proteinExistence type="predicted"/>
<sequence length="281" mass="31648">MKNETDGPGEDKNAPDPIAPRCPICKQETRHVFTSKHGREIFQCQRAACGHFFTPARDEAQGVCVRSEDLERESDEALARYQERNIRLLELFLKYTGGVKEKMAILDFGAGNAHIPRTFKRVLGDKCTLYCLEKNNECKGLYEKYGLARIERLEDLPEKVDLIYLIEVIEHLPDPIATLRTFPALLQKGGTVFLSTPEGHMDASCTNAYDTPSHLHFFTGRSLNIALRAAGFTALDYKFYSEMYPRAGNNAIPRPPRVRHPGMDSPSGHLVGPTWPRERGA</sequence>
<evidence type="ECO:0000256" key="1">
    <source>
        <dbReference type="SAM" id="MobiDB-lite"/>
    </source>
</evidence>
<dbReference type="EMBL" id="FLUQ01000006">
    <property type="protein sequence ID" value="SBW10439.1"/>
    <property type="molecule type" value="Genomic_DNA"/>
</dbReference>
<feature type="region of interest" description="Disordered" evidence="1">
    <location>
        <begin position="1"/>
        <end position="20"/>
    </location>
</feature>
<organism evidence="2">
    <name type="scientific">uncultured delta proteobacterium</name>
    <dbReference type="NCBI Taxonomy" id="34034"/>
    <lineage>
        <taxon>Bacteria</taxon>
        <taxon>Deltaproteobacteria</taxon>
        <taxon>environmental samples</taxon>
    </lineage>
</organism>
<dbReference type="Pfam" id="PF13489">
    <property type="entry name" value="Methyltransf_23"/>
    <property type="match status" value="1"/>
</dbReference>
<dbReference type="InterPro" id="IPR029063">
    <property type="entry name" value="SAM-dependent_MTases_sf"/>
</dbReference>
<name>A0A212KFK2_9DELT</name>
<evidence type="ECO:0000313" key="2">
    <source>
        <dbReference type="EMBL" id="SBW10439.1"/>
    </source>
</evidence>
<feature type="compositionally biased region" description="Basic and acidic residues" evidence="1">
    <location>
        <begin position="1"/>
        <end position="14"/>
    </location>
</feature>
<dbReference type="CDD" id="cd02440">
    <property type="entry name" value="AdoMet_MTases"/>
    <property type="match status" value="1"/>
</dbReference>